<dbReference type="AlphaFoldDB" id="A0A2C6L4M7"/>
<protein>
    <submittedName>
        <fullName evidence="1">Uncharacterized protein</fullName>
    </submittedName>
</protein>
<proteinExistence type="predicted"/>
<organism evidence="1 2">
    <name type="scientific">Cystoisospora suis</name>
    <dbReference type="NCBI Taxonomy" id="483139"/>
    <lineage>
        <taxon>Eukaryota</taxon>
        <taxon>Sar</taxon>
        <taxon>Alveolata</taxon>
        <taxon>Apicomplexa</taxon>
        <taxon>Conoidasida</taxon>
        <taxon>Coccidia</taxon>
        <taxon>Eucoccidiorida</taxon>
        <taxon>Eimeriorina</taxon>
        <taxon>Sarcocystidae</taxon>
        <taxon>Cystoisospora</taxon>
    </lineage>
</organism>
<sequence>MCMKIKMTAMRVTRERIYTSTSWIQLWSALRKKDREKMLTEEPSSCFFSVREFILIFCDEHGTQHEKTGNNQAHSLVV</sequence>
<gene>
    <name evidence="1" type="ORF">CSUI_003518</name>
</gene>
<reference evidence="1 2" key="1">
    <citation type="journal article" date="2017" name="Int. J. Parasitol.">
        <title>The genome of the protozoan parasite Cystoisospora suis and a reverse vaccinology approach to identify vaccine candidates.</title>
        <authorList>
            <person name="Palmieri N."/>
            <person name="Shrestha A."/>
            <person name="Ruttkowski B."/>
            <person name="Beck T."/>
            <person name="Vogl C."/>
            <person name="Tomley F."/>
            <person name="Blake D.P."/>
            <person name="Joachim A."/>
        </authorList>
    </citation>
    <scope>NUCLEOTIDE SEQUENCE [LARGE SCALE GENOMIC DNA]</scope>
    <source>
        <strain evidence="1 2">Wien I</strain>
    </source>
</reference>
<dbReference type="RefSeq" id="XP_067924309.1">
    <property type="nucleotide sequence ID" value="XM_068063714.1"/>
</dbReference>
<accession>A0A2C6L4M7</accession>
<dbReference type="GeneID" id="94426925"/>
<evidence type="ECO:0000313" key="2">
    <source>
        <dbReference type="Proteomes" id="UP000221165"/>
    </source>
</evidence>
<dbReference type="Proteomes" id="UP000221165">
    <property type="component" value="Unassembled WGS sequence"/>
</dbReference>
<evidence type="ECO:0000313" key="1">
    <source>
        <dbReference type="EMBL" id="PHJ22632.1"/>
    </source>
</evidence>
<dbReference type="VEuPathDB" id="ToxoDB:CSUI_003518"/>
<name>A0A2C6L4M7_9APIC</name>
<dbReference type="EMBL" id="MIGC01001583">
    <property type="protein sequence ID" value="PHJ22632.1"/>
    <property type="molecule type" value="Genomic_DNA"/>
</dbReference>
<comment type="caution">
    <text evidence="1">The sequence shown here is derived from an EMBL/GenBank/DDBJ whole genome shotgun (WGS) entry which is preliminary data.</text>
</comment>
<keyword evidence="2" id="KW-1185">Reference proteome</keyword>